<organism evidence="2 3">
    <name type="scientific">Corallococcus terminator</name>
    <dbReference type="NCBI Taxonomy" id="2316733"/>
    <lineage>
        <taxon>Bacteria</taxon>
        <taxon>Pseudomonadati</taxon>
        <taxon>Myxococcota</taxon>
        <taxon>Myxococcia</taxon>
        <taxon>Myxococcales</taxon>
        <taxon>Cystobacterineae</taxon>
        <taxon>Myxococcaceae</taxon>
        <taxon>Corallococcus</taxon>
    </lineage>
</organism>
<dbReference type="PANTHER" id="PTHR24422:SF8">
    <property type="entry name" value="CHEMOTAXIS PROTEIN"/>
    <property type="match status" value="1"/>
</dbReference>
<feature type="domain" description="CheR-type methyltransferase" evidence="1">
    <location>
        <begin position="1"/>
        <end position="262"/>
    </location>
</feature>
<dbReference type="GO" id="GO:0008757">
    <property type="term" value="F:S-adenosylmethionine-dependent methyltransferase activity"/>
    <property type="evidence" value="ECO:0007669"/>
    <property type="project" value="InterPro"/>
</dbReference>
<keyword evidence="3" id="KW-1185">Reference proteome</keyword>
<dbReference type="Proteomes" id="UP000268094">
    <property type="component" value="Unassembled WGS sequence"/>
</dbReference>
<accession>A0A3A8IRE9</accession>
<dbReference type="PANTHER" id="PTHR24422">
    <property type="entry name" value="CHEMOTAXIS PROTEIN METHYLTRANSFERASE"/>
    <property type="match status" value="1"/>
</dbReference>
<dbReference type="SUPFAM" id="SSF53335">
    <property type="entry name" value="S-adenosyl-L-methionine-dependent methyltransferases"/>
    <property type="match status" value="1"/>
</dbReference>
<dbReference type="OrthoDB" id="9786165at2"/>
<dbReference type="InterPro" id="IPR000780">
    <property type="entry name" value="CheR_MeTrfase"/>
</dbReference>
<dbReference type="GO" id="GO:0032259">
    <property type="term" value="P:methylation"/>
    <property type="evidence" value="ECO:0007669"/>
    <property type="project" value="UniProtKB-KW"/>
</dbReference>
<dbReference type="Gene3D" id="3.40.50.150">
    <property type="entry name" value="Vaccinia Virus protein VP39"/>
    <property type="match status" value="1"/>
</dbReference>
<dbReference type="EMBL" id="RAVZ01000125">
    <property type="protein sequence ID" value="RKG85855.1"/>
    <property type="molecule type" value="Genomic_DNA"/>
</dbReference>
<comment type="caution">
    <text evidence="2">The sequence shown here is derived from an EMBL/GenBank/DDBJ whole genome shotgun (WGS) entry which is preliminary data.</text>
</comment>
<protein>
    <submittedName>
        <fullName evidence="2">Protein-glutamate O-methyltransferase CheR</fullName>
    </submittedName>
</protein>
<dbReference type="SMART" id="SM00138">
    <property type="entry name" value="MeTrc"/>
    <property type="match status" value="1"/>
</dbReference>
<dbReference type="PRINTS" id="PR00996">
    <property type="entry name" value="CHERMTFRASE"/>
</dbReference>
<proteinExistence type="predicted"/>
<gene>
    <name evidence="2" type="ORF">D7V88_19085</name>
</gene>
<keyword evidence="2" id="KW-0489">Methyltransferase</keyword>
<dbReference type="Pfam" id="PF03705">
    <property type="entry name" value="CheR_N"/>
    <property type="match status" value="1"/>
</dbReference>
<name>A0A3A8IRE9_9BACT</name>
<evidence type="ECO:0000259" key="1">
    <source>
        <dbReference type="PROSITE" id="PS50123"/>
    </source>
</evidence>
<evidence type="ECO:0000313" key="3">
    <source>
        <dbReference type="Proteomes" id="UP000268094"/>
    </source>
</evidence>
<dbReference type="PROSITE" id="PS50123">
    <property type="entry name" value="CHER"/>
    <property type="match status" value="1"/>
</dbReference>
<reference evidence="3" key="1">
    <citation type="submission" date="2018-09" db="EMBL/GenBank/DDBJ databases">
        <authorList>
            <person name="Livingstone P.G."/>
            <person name="Whitworth D.E."/>
        </authorList>
    </citation>
    <scope>NUCLEOTIDE SEQUENCE [LARGE SCALE GENOMIC DNA]</scope>
    <source>
        <strain evidence="3">CA054A</strain>
    </source>
</reference>
<sequence>MLDVASKDFDIEVRLLLDALFLKYHYDFRGYAASSLKRRLAQAAEHFDCATLSQLQDRVLHEPALFPGLLDYLTVQVSELFRDPSYFRSLREHVVPVLRTYPSLKVWIAGCSTGEEAWSLAILLREEGLLERTLLYATDINPTALQRAEAGLYAVDRIATFTQNHRLSGARTSLSDYYTAAYGSAVFDRSLKSHIVFSDHSLATDSVFAEVQLLSCRNVLIYFNRELQERALGLFRDSLCHKGFLGLGARESLRFSTHEATFAPVVAEDRLYQKR</sequence>
<dbReference type="InterPro" id="IPR022641">
    <property type="entry name" value="CheR_N"/>
</dbReference>
<evidence type="ECO:0000313" key="2">
    <source>
        <dbReference type="EMBL" id="RKG85855.1"/>
    </source>
</evidence>
<keyword evidence="2" id="KW-0808">Transferase</keyword>
<dbReference type="Pfam" id="PF01739">
    <property type="entry name" value="CheR"/>
    <property type="match status" value="1"/>
</dbReference>
<dbReference type="AlphaFoldDB" id="A0A3A8IRE9"/>
<dbReference type="InterPro" id="IPR022642">
    <property type="entry name" value="CheR_C"/>
</dbReference>
<dbReference type="InterPro" id="IPR029063">
    <property type="entry name" value="SAM-dependent_MTases_sf"/>
</dbReference>
<dbReference type="InterPro" id="IPR050903">
    <property type="entry name" value="Bact_Chemotaxis_MeTrfase"/>
</dbReference>